<dbReference type="EMBL" id="CP061800">
    <property type="protein sequence ID" value="QTA92216.1"/>
    <property type="molecule type" value="Genomic_DNA"/>
</dbReference>
<dbReference type="Proteomes" id="UP000663722">
    <property type="component" value="Chromosome"/>
</dbReference>
<sequence>MGKGIFPESMARLNNPVSQEMTFSMVISIKHFKRVSFENYLLSGYSDKFAVTKKVYQARSPSGYSKLSFFRNFL</sequence>
<proteinExistence type="predicted"/>
<reference evidence="1" key="1">
    <citation type="journal article" date="2021" name="Microb. Physiol.">
        <title>Proteogenomic Insights into the Physiology of Marine, Sulfate-Reducing, Filamentous Desulfonema limicola and Desulfonema magnum.</title>
        <authorList>
            <person name="Schnaars V."/>
            <person name="Wohlbrand L."/>
            <person name="Scheve S."/>
            <person name="Hinrichs C."/>
            <person name="Reinhardt R."/>
            <person name="Rabus R."/>
        </authorList>
    </citation>
    <scope>NUCLEOTIDE SEQUENCE</scope>
    <source>
        <strain evidence="1">4be13</strain>
    </source>
</reference>
<dbReference type="KEGG" id="dmm:dnm_082920"/>
<keyword evidence="2" id="KW-1185">Reference proteome</keyword>
<gene>
    <name evidence="1" type="ORF">dnm_082920</name>
</gene>
<dbReference type="AlphaFoldDB" id="A0A975GSM5"/>
<evidence type="ECO:0000313" key="2">
    <source>
        <dbReference type="Proteomes" id="UP000663722"/>
    </source>
</evidence>
<organism evidence="1 2">
    <name type="scientific">Desulfonema magnum</name>
    <dbReference type="NCBI Taxonomy" id="45655"/>
    <lineage>
        <taxon>Bacteria</taxon>
        <taxon>Pseudomonadati</taxon>
        <taxon>Thermodesulfobacteriota</taxon>
        <taxon>Desulfobacteria</taxon>
        <taxon>Desulfobacterales</taxon>
        <taxon>Desulfococcaceae</taxon>
        <taxon>Desulfonema</taxon>
    </lineage>
</organism>
<accession>A0A975GSM5</accession>
<evidence type="ECO:0000313" key="1">
    <source>
        <dbReference type="EMBL" id="QTA92216.1"/>
    </source>
</evidence>
<protein>
    <submittedName>
        <fullName evidence="1">Uncharacterized protein</fullName>
    </submittedName>
</protein>
<name>A0A975GSM5_9BACT</name>